<dbReference type="Proteomes" id="UP000885936">
    <property type="component" value="Unassembled WGS sequence"/>
</dbReference>
<dbReference type="InterPro" id="IPR007254">
    <property type="entry name" value="DUF373"/>
</dbReference>
<reference evidence="2" key="1">
    <citation type="journal article" date="2020" name="mSystems">
        <title>Genome- and Community-Level Interaction Insights into Carbon Utilization and Element Cycling Functions of Hydrothermarchaeota in Hydrothermal Sediment.</title>
        <authorList>
            <person name="Zhou Z."/>
            <person name="Liu Y."/>
            <person name="Xu W."/>
            <person name="Pan J."/>
            <person name="Luo Z.H."/>
            <person name="Li M."/>
        </authorList>
    </citation>
    <scope>NUCLEOTIDE SEQUENCE [LARGE SCALE GENOMIC DNA]</scope>
    <source>
        <strain evidence="2">HyVt-386</strain>
    </source>
</reference>
<dbReference type="PANTHER" id="PTHR38815:SF1">
    <property type="entry name" value="DUF373 FAMILY PROTEIN"/>
    <property type="match status" value="1"/>
</dbReference>
<name>A0A7J2S2L6_9EURY</name>
<evidence type="ECO:0000313" key="2">
    <source>
        <dbReference type="EMBL" id="HEC57637.1"/>
    </source>
</evidence>
<feature type="transmembrane region" description="Helical" evidence="1">
    <location>
        <begin position="336"/>
        <end position="354"/>
    </location>
</feature>
<sequence>MERDERILIICIDRDDDIGRKTGIKTPVVGRDANLRVAIELGIKDPEESDTNCIFGGIRLYDQLIEEGRDVEIVTLAGSEDVGVASDMIIAEKLDTILREVGGGSAIVVSDGADDEYILPVIQSRVPVDSIQRVVVRQSERLESAFYLIKQTLFDPRFSRSIFIPVGLICLIYAISSLFGRVELASASIFAFIGVYLLFLGLGLRDLMHNFFKGIKESFYGGRVTFVTYISALIITLVGTVQGAVGSWEYYLRNVSELPGFLLLFMVFLNGSIWWYVGAGILSWCGRMINMYLERDAYWRHWATPLLLIAFGLMVGGGSDAVRLILEGESADGVRMLIFSILAALLISLIGVWISRSIKSYYGEEDNLEKDLV</sequence>
<organism evidence="2">
    <name type="scientific">Candidatus Syntropharchaeum butanivorans</name>
    <dbReference type="NCBI Taxonomy" id="1839936"/>
    <lineage>
        <taxon>Archaea</taxon>
        <taxon>Methanobacteriati</taxon>
        <taxon>Methanobacteriota</taxon>
        <taxon>Stenosarchaea group</taxon>
        <taxon>Methanomicrobia</taxon>
        <taxon>Methanosarcinales</taxon>
        <taxon>ANME-2 cluster</taxon>
        <taxon>Candidatus Syntropharchaeum</taxon>
    </lineage>
</organism>
<dbReference type="PANTHER" id="PTHR38815">
    <property type="entry name" value="HYPOTHETICAL MEMBRANE PROTEIN, CONSERVED, DUF373 FAMILY"/>
    <property type="match status" value="1"/>
</dbReference>
<feature type="transmembrane region" description="Helical" evidence="1">
    <location>
        <begin position="260"/>
        <end position="285"/>
    </location>
</feature>
<keyword evidence="1" id="KW-1133">Transmembrane helix</keyword>
<comment type="caution">
    <text evidence="2">The sequence shown here is derived from an EMBL/GenBank/DDBJ whole genome shotgun (WGS) entry which is preliminary data.</text>
</comment>
<feature type="transmembrane region" description="Helical" evidence="1">
    <location>
        <begin position="162"/>
        <end position="179"/>
    </location>
</feature>
<gene>
    <name evidence="2" type="ORF">ENI32_07165</name>
</gene>
<dbReference type="Gene3D" id="1.10.287.1260">
    <property type="match status" value="1"/>
</dbReference>
<keyword evidence="1" id="KW-0472">Membrane</keyword>
<dbReference type="AlphaFoldDB" id="A0A7J2S2L6"/>
<dbReference type="EMBL" id="DRIE01000119">
    <property type="protein sequence ID" value="HEC57637.1"/>
    <property type="molecule type" value="Genomic_DNA"/>
</dbReference>
<keyword evidence="1" id="KW-0812">Transmembrane</keyword>
<feature type="transmembrane region" description="Helical" evidence="1">
    <location>
        <begin position="224"/>
        <end position="248"/>
    </location>
</feature>
<evidence type="ECO:0000256" key="1">
    <source>
        <dbReference type="SAM" id="Phobius"/>
    </source>
</evidence>
<dbReference type="Pfam" id="PF04123">
    <property type="entry name" value="DUF373"/>
    <property type="match status" value="1"/>
</dbReference>
<feature type="transmembrane region" description="Helical" evidence="1">
    <location>
        <begin position="297"/>
        <end position="316"/>
    </location>
</feature>
<protein>
    <submittedName>
        <fullName evidence="2">DUF373 family protein</fullName>
    </submittedName>
</protein>
<accession>A0A7J2S2L6</accession>
<feature type="transmembrane region" description="Helical" evidence="1">
    <location>
        <begin position="185"/>
        <end position="204"/>
    </location>
</feature>
<proteinExistence type="predicted"/>